<dbReference type="PANTHER" id="PTHR34585:SF22">
    <property type="entry name" value="HELIX-TURN-HELIX DOMAIN-CONTAINING PROTEIN"/>
    <property type="match status" value="1"/>
</dbReference>
<reference evidence="2 3" key="1">
    <citation type="submission" date="2020-02" db="EMBL/GenBank/DDBJ databases">
        <authorList>
            <person name="Kim M.K."/>
        </authorList>
    </citation>
    <scope>NUCLEOTIDE SEQUENCE [LARGE SCALE GENOMIC DNA]</scope>
    <source>
        <strain evidence="2 3">BT327</strain>
    </source>
</reference>
<dbReference type="Proteomes" id="UP000474777">
    <property type="component" value="Unassembled WGS sequence"/>
</dbReference>
<proteinExistence type="predicted"/>
<dbReference type="InterPro" id="IPR041657">
    <property type="entry name" value="HTH_17"/>
</dbReference>
<keyword evidence="3" id="KW-1185">Reference proteome</keyword>
<organism evidence="2 3">
    <name type="scientific">Pontibacter burrus</name>
    <dbReference type="NCBI Taxonomy" id="2704466"/>
    <lineage>
        <taxon>Bacteria</taxon>
        <taxon>Pseudomonadati</taxon>
        <taxon>Bacteroidota</taxon>
        <taxon>Cytophagia</taxon>
        <taxon>Cytophagales</taxon>
        <taxon>Hymenobacteraceae</taxon>
        <taxon>Pontibacter</taxon>
    </lineage>
</organism>
<dbReference type="PANTHER" id="PTHR34585">
    <property type="match status" value="1"/>
</dbReference>
<protein>
    <submittedName>
        <fullName evidence="2">Helix-turn-helix domain-containing protein</fullName>
    </submittedName>
</protein>
<evidence type="ECO:0000259" key="1">
    <source>
        <dbReference type="Pfam" id="PF12728"/>
    </source>
</evidence>
<dbReference type="InterPro" id="IPR009061">
    <property type="entry name" value="DNA-bd_dom_put_sf"/>
</dbReference>
<dbReference type="EMBL" id="JAAGWD010000018">
    <property type="protein sequence ID" value="NEM99754.1"/>
    <property type="molecule type" value="Genomic_DNA"/>
</dbReference>
<gene>
    <name evidence="2" type="ORF">GXP69_18835</name>
</gene>
<dbReference type="Pfam" id="PF12728">
    <property type="entry name" value="HTH_17"/>
    <property type="match status" value="1"/>
</dbReference>
<evidence type="ECO:0000313" key="3">
    <source>
        <dbReference type="Proteomes" id="UP000474777"/>
    </source>
</evidence>
<comment type="caution">
    <text evidence="2">The sequence shown here is derived from an EMBL/GenBank/DDBJ whole genome shotgun (WGS) entry which is preliminary data.</text>
</comment>
<evidence type="ECO:0000313" key="2">
    <source>
        <dbReference type="EMBL" id="NEM99754.1"/>
    </source>
</evidence>
<accession>A0A6B3M1N3</accession>
<dbReference type="SUPFAM" id="SSF46955">
    <property type="entry name" value="Putative DNA-binding domain"/>
    <property type="match status" value="1"/>
</dbReference>
<dbReference type="RefSeq" id="WP_163917161.1">
    <property type="nucleotide sequence ID" value="NZ_JAAGWD010000018.1"/>
</dbReference>
<dbReference type="AlphaFoldDB" id="A0A6B3M1N3"/>
<sequence length="94" mass="11434">MKQSYYIVHSNGIQQLLEKFEEIQIVLQKQEEKQLKSRWLDNEQLMALLKVSKRTLQNWRDCGYISFSQIGHKIYYQYSEVEAMLQFHKNTSFR</sequence>
<name>A0A6B3M1N3_9BACT</name>
<feature type="domain" description="Helix-turn-helix" evidence="1">
    <location>
        <begin position="39"/>
        <end position="86"/>
    </location>
</feature>